<dbReference type="PROSITE" id="PS51257">
    <property type="entry name" value="PROKAR_LIPOPROTEIN"/>
    <property type="match status" value="1"/>
</dbReference>
<keyword evidence="2" id="KW-0732">Signal</keyword>
<dbReference type="KEGG" id="hba:Hbal_1866"/>
<accession>C6XKI5</accession>
<dbReference type="HOGENOM" id="CLU_2058147_0_0_5"/>
<reference evidence="4" key="1">
    <citation type="journal article" date="2011" name="J. Bacteriol.">
        <title>Genome sequences of eight morphologically diverse alphaproteobacteria.</title>
        <authorList>
            <consortium name="US DOE Joint Genome Institute"/>
            <person name="Brown P.J."/>
            <person name="Kysela D.T."/>
            <person name="Buechlein A."/>
            <person name="Hemmerich C."/>
            <person name="Brun Y.V."/>
        </authorList>
    </citation>
    <scope>NUCLEOTIDE SEQUENCE [LARGE SCALE GENOMIC DNA]</scope>
    <source>
        <strain evidence="4">ATCC 49814 / DSM 5838 / IFAM 1418</strain>
    </source>
</reference>
<keyword evidence="4" id="KW-1185">Reference proteome</keyword>
<protein>
    <recommendedName>
        <fullName evidence="5">Lipoprotein</fullName>
    </recommendedName>
</protein>
<dbReference type="RefSeq" id="WP_015827702.1">
    <property type="nucleotide sequence ID" value="NC_012982.1"/>
</dbReference>
<dbReference type="Proteomes" id="UP000002745">
    <property type="component" value="Chromosome"/>
</dbReference>
<evidence type="ECO:0000256" key="2">
    <source>
        <dbReference type="SAM" id="SignalP"/>
    </source>
</evidence>
<evidence type="ECO:0008006" key="5">
    <source>
        <dbReference type="Google" id="ProtNLM"/>
    </source>
</evidence>
<dbReference type="OrthoDB" id="7630503at2"/>
<dbReference type="EMBL" id="CP001678">
    <property type="protein sequence ID" value="ACT59552.1"/>
    <property type="molecule type" value="Genomic_DNA"/>
</dbReference>
<proteinExistence type="predicted"/>
<feature type="signal peptide" evidence="2">
    <location>
        <begin position="1"/>
        <end position="20"/>
    </location>
</feature>
<dbReference type="STRING" id="582402.Hbal_1866"/>
<evidence type="ECO:0000313" key="3">
    <source>
        <dbReference type="EMBL" id="ACT59552.1"/>
    </source>
</evidence>
<organism evidence="3 4">
    <name type="scientific">Hirschia baltica (strain ATCC 49814 / DSM 5838 / IFAM 1418)</name>
    <dbReference type="NCBI Taxonomy" id="582402"/>
    <lineage>
        <taxon>Bacteria</taxon>
        <taxon>Pseudomonadati</taxon>
        <taxon>Pseudomonadota</taxon>
        <taxon>Alphaproteobacteria</taxon>
        <taxon>Hyphomonadales</taxon>
        <taxon>Hyphomonadaceae</taxon>
        <taxon>Hirschia</taxon>
    </lineage>
</organism>
<evidence type="ECO:0000313" key="4">
    <source>
        <dbReference type="Proteomes" id="UP000002745"/>
    </source>
</evidence>
<feature type="region of interest" description="Disordered" evidence="1">
    <location>
        <begin position="32"/>
        <end position="70"/>
    </location>
</feature>
<dbReference type="AlphaFoldDB" id="C6XKI5"/>
<gene>
    <name evidence="3" type="ordered locus">Hbal_1866</name>
</gene>
<sequence length="119" mass="13227">MLKFCRIAIALAIPVFVAGCASGVKERLEAAEENAPTWYEQQKQETIDRGYPEFSSIPTESQRGPIPQHILDGEAQLDAELEALESDPKAKTALEDGLEDPSVWAQRMRDEVEKGILEN</sequence>
<name>C6XKI5_HIRBI</name>
<feature type="chain" id="PRO_5002972871" description="Lipoprotein" evidence="2">
    <location>
        <begin position="21"/>
        <end position="119"/>
    </location>
</feature>
<feature type="compositionally biased region" description="Basic and acidic residues" evidence="1">
    <location>
        <begin position="42"/>
        <end position="51"/>
    </location>
</feature>
<evidence type="ECO:0000256" key="1">
    <source>
        <dbReference type="SAM" id="MobiDB-lite"/>
    </source>
</evidence>